<organism evidence="2 3">
    <name type="scientific">Massilia mucilaginosa</name>
    <dbReference type="NCBI Taxonomy" id="2609282"/>
    <lineage>
        <taxon>Bacteria</taxon>
        <taxon>Pseudomonadati</taxon>
        <taxon>Pseudomonadota</taxon>
        <taxon>Betaproteobacteria</taxon>
        <taxon>Burkholderiales</taxon>
        <taxon>Oxalobacteraceae</taxon>
        <taxon>Telluria group</taxon>
        <taxon>Massilia</taxon>
    </lineage>
</organism>
<evidence type="ECO:0000313" key="2">
    <source>
        <dbReference type="EMBL" id="NHZ92900.1"/>
    </source>
</evidence>
<dbReference type="RefSeq" id="WP_166881593.1">
    <property type="nucleotide sequence ID" value="NZ_WHJH01000056.1"/>
</dbReference>
<feature type="region of interest" description="Disordered" evidence="1">
    <location>
        <begin position="91"/>
        <end position="111"/>
    </location>
</feature>
<name>A0ABX0P204_9BURK</name>
<comment type="caution">
    <text evidence="2">The sequence shown here is derived from an EMBL/GenBank/DDBJ whole genome shotgun (WGS) entry which is preliminary data.</text>
</comment>
<protein>
    <submittedName>
        <fullName evidence="2">Uncharacterized protein</fullName>
    </submittedName>
</protein>
<keyword evidence="3" id="KW-1185">Reference proteome</keyword>
<gene>
    <name evidence="2" type="ORF">F2P45_28405</name>
</gene>
<sequence>MFKRCDSTEPGFCCTGWAPPSCRAGAPPKEPKPPYELFFSAAPDSAVLPCDHAEPDLCGGALSCERCDHDEPDLCGGGALSCERCDHDDPERWGGAGGGEDADDERLPNEPNDEFLDDVDRLLLVGLDFWEENPLLNELELELERELELDDGFAAAVTVVAAGSSRASSNII</sequence>
<reference evidence="2 3" key="1">
    <citation type="submission" date="2019-10" db="EMBL/GenBank/DDBJ databases">
        <title>Taxonomy of Antarctic Massilia spp.: description of Massilia rubra sp. nov., Massilia aquatica sp. nov., Massilia mucilaginosa sp. nov., Massilia frigida sp. nov. isolated from streams, lakes and regoliths.</title>
        <authorList>
            <person name="Holochova P."/>
            <person name="Sedlacek I."/>
            <person name="Kralova S."/>
            <person name="Maslanova I."/>
            <person name="Busse H.-J."/>
            <person name="Stankova E."/>
            <person name="Vrbovska V."/>
            <person name="Kovarovic V."/>
            <person name="Bartak M."/>
            <person name="Svec P."/>
            <person name="Pantucek R."/>
        </authorList>
    </citation>
    <scope>NUCLEOTIDE SEQUENCE [LARGE SCALE GENOMIC DNA]</scope>
    <source>
        <strain evidence="2 3">CCM 8733</strain>
    </source>
</reference>
<dbReference type="EMBL" id="WHJH01000056">
    <property type="protein sequence ID" value="NHZ92900.1"/>
    <property type="molecule type" value="Genomic_DNA"/>
</dbReference>
<accession>A0ABX0P204</accession>
<evidence type="ECO:0000256" key="1">
    <source>
        <dbReference type="SAM" id="MobiDB-lite"/>
    </source>
</evidence>
<dbReference type="Proteomes" id="UP000609726">
    <property type="component" value="Unassembled WGS sequence"/>
</dbReference>
<proteinExistence type="predicted"/>
<evidence type="ECO:0000313" key="3">
    <source>
        <dbReference type="Proteomes" id="UP000609726"/>
    </source>
</evidence>